<feature type="compositionally biased region" description="Basic residues" evidence="1">
    <location>
        <begin position="163"/>
        <end position="172"/>
    </location>
</feature>
<feature type="region of interest" description="Disordered" evidence="1">
    <location>
        <begin position="163"/>
        <end position="199"/>
    </location>
</feature>
<dbReference type="RefSeq" id="XP_033394854.1">
    <property type="nucleotide sequence ID" value="XM_033540967.1"/>
</dbReference>
<reference evidence="3" key="1">
    <citation type="journal article" date="2020" name="Stud. Mycol.">
        <title>101 Dothideomycetes genomes: a test case for predicting lifestyles and emergence of pathogens.</title>
        <authorList>
            <person name="Haridas S."/>
            <person name="Albert R."/>
            <person name="Binder M."/>
            <person name="Bloem J."/>
            <person name="Labutti K."/>
            <person name="Salamov A."/>
            <person name="Andreopoulos B."/>
            <person name="Baker S."/>
            <person name="Barry K."/>
            <person name="Bills G."/>
            <person name="Bluhm B."/>
            <person name="Cannon C."/>
            <person name="Castanera R."/>
            <person name="Culley D."/>
            <person name="Daum C."/>
            <person name="Ezra D."/>
            <person name="Gonzalez J."/>
            <person name="Henrissat B."/>
            <person name="Kuo A."/>
            <person name="Liang C."/>
            <person name="Lipzen A."/>
            <person name="Lutzoni F."/>
            <person name="Magnuson J."/>
            <person name="Mondo S."/>
            <person name="Nolan M."/>
            <person name="Ohm R."/>
            <person name="Pangilinan J."/>
            <person name="Park H.-J."/>
            <person name="Ramirez L."/>
            <person name="Alfaro M."/>
            <person name="Sun H."/>
            <person name="Tritt A."/>
            <person name="Yoshinaga Y."/>
            <person name="Zwiers L.-H."/>
            <person name="Turgeon B."/>
            <person name="Goodwin S."/>
            <person name="Spatafora J."/>
            <person name="Crous P."/>
            <person name="Grigoriev I."/>
        </authorList>
    </citation>
    <scope>NUCLEOTIDE SEQUENCE</scope>
    <source>
        <strain evidence="3">CBS 121167</strain>
    </source>
</reference>
<gene>
    <name evidence="3" type="ORF">K452DRAFT_290238</name>
</gene>
<proteinExistence type="predicted"/>
<dbReference type="Proteomes" id="UP000799438">
    <property type="component" value="Unassembled WGS sequence"/>
</dbReference>
<dbReference type="GeneID" id="54298463"/>
<keyword evidence="2" id="KW-1133">Transmembrane helix</keyword>
<keyword evidence="2" id="KW-0812">Transmembrane</keyword>
<dbReference type="AlphaFoldDB" id="A0A6A6B9I3"/>
<accession>A0A6A6B9I3</accession>
<name>A0A6A6B9I3_9PEZI</name>
<keyword evidence="4" id="KW-1185">Reference proteome</keyword>
<sequence>MKEESHFQRIPPGCPALLALSLPNSHTIELYTARTNFPWAFLCLSLLLFPYFLQNGDMNAHTTHNTLFEQFHDTPSQPHTLYARCKQASDSLVTFFHIFLLLFRFSLTNKETTGQSPTLSSLSYTYTACKALSPAQPVARYHGSFVILYLLFPTFYRHGYTTKNHRSNHGKTKQNSGKGKTKEASSKSSRGRKVAAAAR</sequence>
<keyword evidence="2" id="KW-0472">Membrane</keyword>
<protein>
    <submittedName>
        <fullName evidence="3">Uncharacterized protein</fullName>
    </submittedName>
</protein>
<evidence type="ECO:0000256" key="2">
    <source>
        <dbReference type="SAM" id="Phobius"/>
    </source>
</evidence>
<evidence type="ECO:0000313" key="4">
    <source>
        <dbReference type="Proteomes" id="UP000799438"/>
    </source>
</evidence>
<evidence type="ECO:0000256" key="1">
    <source>
        <dbReference type="SAM" id="MobiDB-lite"/>
    </source>
</evidence>
<evidence type="ECO:0000313" key="3">
    <source>
        <dbReference type="EMBL" id="KAF2139141.1"/>
    </source>
</evidence>
<feature type="transmembrane region" description="Helical" evidence="2">
    <location>
        <begin position="37"/>
        <end position="53"/>
    </location>
</feature>
<organism evidence="3 4">
    <name type="scientific">Aplosporella prunicola CBS 121167</name>
    <dbReference type="NCBI Taxonomy" id="1176127"/>
    <lineage>
        <taxon>Eukaryota</taxon>
        <taxon>Fungi</taxon>
        <taxon>Dikarya</taxon>
        <taxon>Ascomycota</taxon>
        <taxon>Pezizomycotina</taxon>
        <taxon>Dothideomycetes</taxon>
        <taxon>Dothideomycetes incertae sedis</taxon>
        <taxon>Botryosphaeriales</taxon>
        <taxon>Aplosporellaceae</taxon>
        <taxon>Aplosporella</taxon>
    </lineage>
</organism>
<dbReference type="EMBL" id="ML995494">
    <property type="protein sequence ID" value="KAF2139141.1"/>
    <property type="molecule type" value="Genomic_DNA"/>
</dbReference>
<feature type="transmembrane region" description="Helical" evidence="2">
    <location>
        <begin position="139"/>
        <end position="156"/>
    </location>
</feature>